<evidence type="ECO:0000313" key="2">
    <source>
        <dbReference type="Proteomes" id="UP000550260"/>
    </source>
</evidence>
<keyword evidence="1" id="KW-0540">Nuclease</keyword>
<keyword evidence="1" id="KW-0255">Endonuclease</keyword>
<sequence length="56" mass="6142">MSKSTSPAEHAGQTNNTTETADLAFLLRAMHANLSLFDRLQPDQLMAAVKDANRQI</sequence>
<protein>
    <submittedName>
        <fullName evidence="1">HNH endonuclease</fullName>
    </submittedName>
</protein>
<comment type="caution">
    <text evidence="1">The sequence shown here is derived from an EMBL/GenBank/DDBJ whole genome shotgun (WGS) entry which is preliminary data.</text>
</comment>
<name>A0A8E2B4P2_9PSEU</name>
<keyword evidence="1" id="KW-0378">Hydrolase</keyword>
<organism evidence="1 2">
    <name type="scientific">Amycolatopsis echigonensis</name>
    <dbReference type="NCBI Taxonomy" id="2576905"/>
    <lineage>
        <taxon>Bacteria</taxon>
        <taxon>Bacillati</taxon>
        <taxon>Actinomycetota</taxon>
        <taxon>Actinomycetes</taxon>
        <taxon>Pseudonocardiales</taxon>
        <taxon>Pseudonocardiaceae</taxon>
        <taxon>Amycolatopsis</taxon>
    </lineage>
</organism>
<accession>A0A8E2B4P2</accession>
<dbReference type="AlphaFoldDB" id="A0A8E2B4P2"/>
<dbReference type="GO" id="GO:0004519">
    <property type="term" value="F:endonuclease activity"/>
    <property type="evidence" value="ECO:0007669"/>
    <property type="project" value="UniProtKB-KW"/>
</dbReference>
<reference evidence="1 2" key="1">
    <citation type="submission" date="2020-08" db="EMBL/GenBank/DDBJ databases">
        <title>Amycolatopsis echigonensis JCM 21831.</title>
        <authorList>
            <person name="Tedsree N."/>
            <person name="Kuncharoen N."/>
            <person name="Likhitwitayawuid K."/>
            <person name="Tanasupawat S."/>
        </authorList>
    </citation>
    <scope>NUCLEOTIDE SEQUENCE [LARGE SCALE GENOMIC DNA]</scope>
    <source>
        <strain evidence="1 2">JCM 21831</strain>
    </source>
</reference>
<dbReference type="Proteomes" id="UP000550260">
    <property type="component" value="Unassembled WGS sequence"/>
</dbReference>
<proteinExistence type="predicted"/>
<gene>
    <name evidence="1" type="ORF">H5411_17700</name>
</gene>
<evidence type="ECO:0000313" key="1">
    <source>
        <dbReference type="EMBL" id="MBB2500955.1"/>
    </source>
</evidence>
<dbReference type="EMBL" id="JACJHR010000022">
    <property type="protein sequence ID" value="MBB2500955.1"/>
    <property type="molecule type" value="Genomic_DNA"/>
</dbReference>
<feature type="non-terminal residue" evidence="1">
    <location>
        <position position="56"/>
    </location>
</feature>